<dbReference type="RefSeq" id="XP_007777473.1">
    <property type="nucleotide sequence ID" value="XM_007779283.1"/>
</dbReference>
<evidence type="ECO:0000313" key="2">
    <source>
        <dbReference type="Proteomes" id="UP000016924"/>
    </source>
</evidence>
<dbReference type="Proteomes" id="UP000016924">
    <property type="component" value="Unassembled WGS sequence"/>
</dbReference>
<dbReference type="InterPro" id="IPR021109">
    <property type="entry name" value="Peptidase_aspartic_dom_sf"/>
</dbReference>
<protein>
    <submittedName>
        <fullName evidence="1">Uncharacterized protein</fullName>
    </submittedName>
</protein>
<keyword evidence="2" id="KW-1185">Reference proteome</keyword>
<reference evidence="2" key="1">
    <citation type="submission" date="2012-06" db="EMBL/GenBank/DDBJ databases">
        <title>The genome sequence of Coniosporium apollinis CBS 100218.</title>
        <authorList>
            <consortium name="The Broad Institute Genome Sequencing Platform"/>
            <person name="Cuomo C."/>
            <person name="Gorbushina A."/>
            <person name="Noack S."/>
            <person name="Walker B."/>
            <person name="Young S.K."/>
            <person name="Zeng Q."/>
            <person name="Gargeya S."/>
            <person name="Fitzgerald M."/>
            <person name="Haas B."/>
            <person name="Abouelleil A."/>
            <person name="Alvarado L."/>
            <person name="Arachchi H.M."/>
            <person name="Berlin A.M."/>
            <person name="Chapman S.B."/>
            <person name="Goldberg J."/>
            <person name="Griggs A."/>
            <person name="Gujja S."/>
            <person name="Hansen M."/>
            <person name="Howarth C."/>
            <person name="Imamovic A."/>
            <person name="Larimer J."/>
            <person name="McCowan C."/>
            <person name="Montmayeur A."/>
            <person name="Murphy C."/>
            <person name="Neiman D."/>
            <person name="Pearson M."/>
            <person name="Priest M."/>
            <person name="Roberts A."/>
            <person name="Saif S."/>
            <person name="Shea T."/>
            <person name="Sisk P."/>
            <person name="Sykes S."/>
            <person name="Wortman J."/>
            <person name="Nusbaum C."/>
            <person name="Birren B."/>
        </authorList>
    </citation>
    <scope>NUCLEOTIDE SEQUENCE [LARGE SCALE GENOMIC DNA]</scope>
    <source>
        <strain evidence="2">CBS 100218</strain>
    </source>
</reference>
<dbReference type="OrthoDB" id="10274540at2759"/>
<accession>R7YKL9</accession>
<dbReference type="GeneID" id="19898686"/>
<dbReference type="EMBL" id="JH767558">
    <property type="protein sequence ID" value="EON62156.1"/>
    <property type="molecule type" value="Genomic_DNA"/>
</dbReference>
<evidence type="ECO:0000313" key="1">
    <source>
        <dbReference type="EMBL" id="EON62156.1"/>
    </source>
</evidence>
<organism evidence="1 2">
    <name type="scientific">Coniosporium apollinis (strain CBS 100218)</name>
    <name type="common">Rock-inhabiting black yeast</name>
    <dbReference type="NCBI Taxonomy" id="1168221"/>
    <lineage>
        <taxon>Eukaryota</taxon>
        <taxon>Fungi</taxon>
        <taxon>Dikarya</taxon>
        <taxon>Ascomycota</taxon>
        <taxon>Pezizomycotina</taxon>
        <taxon>Dothideomycetes</taxon>
        <taxon>Dothideomycetes incertae sedis</taxon>
        <taxon>Coniosporium</taxon>
    </lineage>
</organism>
<proteinExistence type="predicted"/>
<dbReference type="SUPFAM" id="SSF50630">
    <property type="entry name" value="Acid proteases"/>
    <property type="match status" value="1"/>
</dbReference>
<name>R7YKL9_CONA1</name>
<gene>
    <name evidence="1" type="ORF">W97_01375</name>
</gene>
<dbReference type="Gene3D" id="2.40.70.10">
    <property type="entry name" value="Acid Proteases"/>
    <property type="match status" value="1"/>
</dbReference>
<sequence>MADSSSVSAMTVTEEEEHTPLLLRHRTMTREETWWTPIRRFFLNIWRWATGDCIDHDQHMQHIADGDPFEMILTTKRRNGEFVCLAAKMDTGAAANFMSDELCESLGMNDQLIPASEEDQHRFTDYDGSPLKVKGILKLPYTAGKRSWYYADDMAARFYVVIIEEDPWDIILGRDALWHMHALTIDPAYTVKPKYEVITKKGDGKGTAAPIGFGKTIMHASGGGGTLNPFSSSFHSDIRDADFT</sequence>
<dbReference type="AlphaFoldDB" id="R7YKL9"/>
<dbReference type="CDD" id="cd00303">
    <property type="entry name" value="retropepsin_like"/>
    <property type="match status" value="1"/>
</dbReference>
<dbReference type="HOGENOM" id="CLU_1137932_0_0_1"/>